<sequence length="298" mass="33467">MTIHISEKVRKKIHIIEPKELGQDIWHILEEQHFKGILSNIIVDHLCKKYTLNRQQLALKLLPIGTAYSHAPISKFYVSAVAIGISGNFYFGANLEFSSTNIQQTVHAEQSAISHAWMNNEKGITDIVVNYTPCGHCRQFMNELRTAPQLEIHLPHSSNNKLHSYLPDSFGPADLNIENFLLDAHDNKLNYDTENPLILTALQAANSSHAPYSSSYHGVAIETQDKQIYKGSYAENAAFNPSLPALQVAINHLLLSGDSLQNIRHIVMVEQANNLSYRKMSEELISSLGDFTFEYIAV</sequence>
<evidence type="ECO:0000259" key="10">
    <source>
        <dbReference type="PROSITE" id="PS51747"/>
    </source>
</evidence>
<dbReference type="InterPro" id="IPR002125">
    <property type="entry name" value="CMP_dCMP_dom"/>
</dbReference>
<feature type="binding site" evidence="6 8">
    <location>
        <begin position="94"/>
        <end position="96"/>
    </location>
    <ligand>
        <name>substrate</name>
    </ligand>
</feature>
<evidence type="ECO:0000256" key="4">
    <source>
        <dbReference type="ARBA" id="ARBA00022801"/>
    </source>
</evidence>
<keyword evidence="5 6" id="KW-0862">Zinc</keyword>
<dbReference type="Proteomes" id="UP000005519">
    <property type="component" value="Unassembled WGS sequence"/>
</dbReference>
<comment type="cofactor">
    <cofactor evidence="6 9">
        <name>Zn(2+)</name>
        <dbReference type="ChEBI" id="CHEBI:29105"/>
    </cofactor>
    <text evidence="6 9">Binds 1 zinc ion.</text>
</comment>
<feature type="domain" description="CMP/dCMP-type deaminase" evidence="10">
    <location>
        <begin position="53"/>
        <end position="173"/>
    </location>
</feature>
<evidence type="ECO:0000256" key="9">
    <source>
        <dbReference type="PIRSR" id="PIRSR006334-3"/>
    </source>
</evidence>
<dbReference type="Pfam" id="PF08211">
    <property type="entry name" value="dCMP_cyt_deam_2"/>
    <property type="match status" value="1"/>
</dbReference>
<dbReference type="NCBIfam" id="NF006537">
    <property type="entry name" value="PRK09027.1"/>
    <property type="match status" value="1"/>
</dbReference>
<dbReference type="SUPFAM" id="SSF53927">
    <property type="entry name" value="Cytidine deaminase-like"/>
    <property type="match status" value="2"/>
</dbReference>
<evidence type="ECO:0000256" key="1">
    <source>
        <dbReference type="ARBA" id="ARBA00006576"/>
    </source>
</evidence>
<dbReference type="GO" id="GO:0042802">
    <property type="term" value="F:identical protein binding"/>
    <property type="evidence" value="ECO:0007669"/>
    <property type="project" value="UniProtKB-ARBA"/>
</dbReference>
<feature type="binding site" evidence="6 9">
    <location>
        <position position="134"/>
    </location>
    <ligand>
        <name>Zn(2+)</name>
        <dbReference type="ChEBI" id="CHEBI:29105"/>
        <note>catalytic</note>
    </ligand>
</feature>
<keyword evidence="3 6" id="KW-0479">Metal-binding</keyword>
<comment type="caution">
    <text evidence="11">The sequence shown here is derived from an EMBL/GenBank/DDBJ whole genome shotgun (WGS) entry which is preliminary data.</text>
</comment>
<dbReference type="HOGENOM" id="CLU_052424_0_0_6"/>
<dbReference type="PANTHER" id="PTHR11644">
    <property type="entry name" value="CYTIDINE DEAMINASE"/>
    <property type="match status" value="1"/>
</dbReference>
<dbReference type="PROSITE" id="PS00903">
    <property type="entry name" value="CYT_DCMP_DEAMINASES_1"/>
    <property type="match status" value="1"/>
</dbReference>
<dbReference type="InterPro" id="IPR050202">
    <property type="entry name" value="Cyt/Deoxycyt_deaminase"/>
</dbReference>
<dbReference type="CDD" id="cd01283">
    <property type="entry name" value="cytidine_deaminase"/>
    <property type="match status" value="2"/>
</dbReference>
<dbReference type="Pfam" id="PF00383">
    <property type="entry name" value="dCMP_cyt_deam_1"/>
    <property type="match status" value="1"/>
</dbReference>
<proteinExistence type="inferred from homology"/>
<dbReference type="HAMAP" id="MF_01558">
    <property type="entry name" value="Cyt_deam"/>
    <property type="match status" value="1"/>
</dbReference>
<keyword evidence="12" id="KW-1185">Reference proteome</keyword>
<comment type="catalytic activity">
    <reaction evidence="6">
        <text>2'-deoxycytidine + H2O + H(+) = 2'-deoxyuridine + NH4(+)</text>
        <dbReference type="Rhea" id="RHEA:13433"/>
        <dbReference type="ChEBI" id="CHEBI:15377"/>
        <dbReference type="ChEBI" id="CHEBI:15378"/>
        <dbReference type="ChEBI" id="CHEBI:15698"/>
        <dbReference type="ChEBI" id="CHEBI:16450"/>
        <dbReference type="ChEBI" id="CHEBI:28938"/>
        <dbReference type="EC" id="3.5.4.5"/>
    </reaction>
</comment>
<dbReference type="PROSITE" id="PS51747">
    <property type="entry name" value="CYT_DCMP_DEAMINASES_2"/>
    <property type="match status" value="2"/>
</dbReference>
<gene>
    <name evidence="6 11" type="primary">cdd</name>
    <name evidence="11" type="ORF">HMPREF0621_1546</name>
</gene>
<dbReference type="STRING" id="667128.HMPREF0621_1546"/>
<dbReference type="PANTHER" id="PTHR11644:SF2">
    <property type="entry name" value="CYTIDINE DEAMINASE"/>
    <property type="match status" value="1"/>
</dbReference>
<dbReference type="AlphaFoldDB" id="C9PRC2"/>
<evidence type="ECO:0000256" key="6">
    <source>
        <dbReference type="HAMAP-Rule" id="MF_01558"/>
    </source>
</evidence>
<evidence type="ECO:0000313" key="11">
    <source>
        <dbReference type="EMBL" id="EEX50023.1"/>
    </source>
</evidence>
<comment type="function">
    <text evidence="6">This enzyme scavenges exogenous and endogenous cytidine and 2'-deoxycytidine for UMP synthesis.</text>
</comment>
<dbReference type="GO" id="GO:0072527">
    <property type="term" value="P:pyrimidine-containing compound metabolic process"/>
    <property type="evidence" value="ECO:0007669"/>
    <property type="project" value="UniProtKB-ARBA"/>
</dbReference>
<keyword evidence="4 6" id="KW-0378">Hydrolase</keyword>
<dbReference type="GO" id="GO:0008270">
    <property type="term" value="F:zinc ion binding"/>
    <property type="evidence" value="ECO:0007669"/>
    <property type="project" value="UniProtKB-UniRule"/>
</dbReference>
<organism evidence="11 12">
    <name type="scientific">Pasteurella dagmatis ATCC 43325</name>
    <dbReference type="NCBI Taxonomy" id="667128"/>
    <lineage>
        <taxon>Bacteria</taxon>
        <taxon>Pseudomonadati</taxon>
        <taxon>Pseudomonadota</taxon>
        <taxon>Gammaproteobacteria</taxon>
        <taxon>Pasteurellales</taxon>
        <taxon>Pasteurellaceae</taxon>
        <taxon>Pasteurella</taxon>
    </lineage>
</organism>
<accession>C9PRC2</accession>
<dbReference type="OrthoDB" id="9795347at2"/>
<dbReference type="NCBIfam" id="TIGR01355">
    <property type="entry name" value="cyt_deam_dimer"/>
    <property type="match status" value="1"/>
</dbReference>
<comment type="catalytic activity">
    <reaction evidence="6">
        <text>cytidine + H2O + H(+) = uridine + NH4(+)</text>
        <dbReference type="Rhea" id="RHEA:16069"/>
        <dbReference type="ChEBI" id="CHEBI:15377"/>
        <dbReference type="ChEBI" id="CHEBI:15378"/>
        <dbReference type="ChEBI" id="CHEBI:16704"/>
        <dbReference type="ChEBI" id="CHEBI:17562"/>
        <dbReference type="ChEBI" id="CHEBI:28938"/>
        <dbReference type="EC" id="3.5.4.5"/>
    </reaction>
</comment>
<protein>
    <recommendedName>
        <fullName evidence="6">Cytidine deaminase</fullName>
        <ecNumber evidence="6">3.5.4.5</ecNumber>
    </recommendedName>
    <alternativeName>
        <fullName evidence="6">Cytidine aminohydrolase</fullName>
        <shortName evidence="6">CDA</shortName>
    </alternativeName>
</protein>
<feature type="domain" description="CMP/dCMP-type deaminase" evidence="10">
    <location>
        <begin position="192"/>
        <end position="298"/>
    </location>
</feature>
<feature type="binding site" evidence="6 9">
    <location>
        <position position="137"/>
    </location>
    <ligand>
        <name>Zn(2+)</name>
        <dbReference type="ChEBI" id="CHEBI:29105"/>
        <note>catalytic</note>
    </ligand>
</feature>
<evidence type="ECO:0000256" key="2">
    <source>
        <dbReference type="ARBA" id="ARBA00011738"/>
    </source>
</evidence>
<comment type="similarity">
    <text evidence="1 6">Belongs to the cytidine and deoxycytidylate deaminase family.</text>
</comment>
<feature type="active site" description="Proton donor" evidence="6 7">
    <location>
        <position position="109"/>
    </location>
</feature>
<dbReference type="EMBL" id="ACZR01000014">
    <property type="protein sequence ID" value="EEX50023.1"/>
    <property type="molecule type" value="Genomic_DNA"/>
</dbReference>
<dbReference type="InterPro" id="IPR006263">
    <property type="entry name" value="Cyt_deam_dimer"/>
</dbReference>
<dbReference type="InterPro" id="IPR016193">
    <property type="entry name" value="Cytidine_deaminase-like"/>
</dbReference>
<dbReference type="InterPro" id="IPR013171">
    <property type="entry name" value="Cyd/dCyd_deaminase_Zn-bd"/>
</dbReference>
<comment type="subunit">
    <text evidence="2 6">Homodimer.</text>
</comment>
<dbReference type="Gene3D" id="3.40.140.10">
    <property type="entry name" value="Cytidine Deaminase, domain 2"/>
    <property type="match status" value="2"/>
</dbReference>
<evidence type="ECO:0000313" key="12">
    <source>
        <dbReference type="Proteomes" id="UP000005519"/>
    </source>
</evidence>
<name>C9PRC2_9PAST</name>
<reference evidence="11 12" key="1">
    <citation type="submission" date="2009-10" db="EMBL/GenBank/DDBJ databases">
        <authorList>
            <person name="Muzny D."/>
            <person name="Qin X."/>
            <person name="Deng J."/>
            <person name="Jiang H."/>
            <person name="Liu Y."/>
            <person name="Qu J."/>
            <person name="Song X.-Z."/>
            <person name="Zhang L."/>
            <person name="Thornton R."/>
            <person name="Coyle M."/>
            <person name="Francisco L."/>
            <person name="Jackson L."/>
            <person name="Javaid M."/>
            <person name="Korchina V."/>
            <person name="Kovar C."/>
            <person name="Mata R."/>
            <person name="Mathew T."/>
            <person name="Ngo R."/>
            <person name="Nguyen L."/>
            <person name="Nguyen N."/>
            <person name="Okwuonu G."/>
            <person name="Ongeri F."/>
            <person name="Pham C."/>
            <person name="Simmons D."/>
            <person name="Wilczek-Boney K."/>
            <person name="Hale W."/>
            <person name="Jakkamsetti A."/>
            <person name="Pham P."/>
            <person name="Ruth R."/>
            <person name="San Lucas F."/>
            <person name="Warren J."/>
            <person name="Zhang J."/>
            <person name="Zhao Z."/>
            <person name="Zhou C."/>
            <person name="Zhu D."/>
            <person name="Lee S."/>
            <person name="Bess C."/>
            <person name="Blankenburg K."/>
            <person name="Forbes L."/>
            <person name="Fu Q."/>
            <person name="Gubbala S."/>
            <person name="Hirani K."/>
            <person name="Jayaseelan J.C."/>
            <person name="Lara F."/>
            <person name="Munidasa M."/>
            <person name="Palculict T."/>
            <person name="Patil S."/>
            <person name="Pu L.-L."/>
            <person name="Saada N."/>
            <person name="Tang L."/>
            <person name="Weissenberger G."/>
            <person name="Zhu Y."/>
            <person name="Hemphill L."/>
            <person name="Shang Y."/>
            <person name="Youmans B."/>
            <person name="Ayvaz T."/>
            <person name="Ross M."/>
            <person name="Santibanez J."/>
            <person name="Aqrawi P."/>
            <person name="Gross S."/>
            <person name="Joshi V."/>
            <person name="Fowler G."/>
            <person name="Nazareth L."/>
            <person name="Reid J."/>
            <person name="Worley K."/>
            <person name="Petrosino J."/>
            <person name="Highlander S."/>
            <person name="Gibbs R."/>
        </authorList>
    </citation>
    <scope>NUCLEOTIDE SEQUENCE [LARGE SCALE GENOMIC DNA]</scope>
    <source>
        <strain evidence="11 12">ATCC 43325</strain>
    </source>
</reference>
<dbReference type="InterPro" id="IPR020797">
    <property type="entry name" value="Cytidine_deaminase_bacteria"/>
</dbReference>
<evidence type="ECO:0000256" key="5">
    <source>
        <dbReference type="ARBA" id="ARBA00022833"/>
    </source>
</evidence>
<dbReference type="GO" id="GO:0005829">
    <property type="term" value="C:cytosol"/>
    <property type="evidence" value="ECO:0007669"/>
    <property type="project" value="TreeGrafter"/>
</dbReference>
<evidence type="ECO:0000256" key="7">
    <source>
        <dbReference type="PIRSR" id="PIRSR006334-1"/>
    </source>
</evidence>
<dbReference type="FunFam" id="3.40.140.10:FF:000007">
    <property type="entry name" value="Cytidine deaminase"/>
    <property type="match status" value="1"/>
</dbReference>
<dbReference type="InterPro" id="IPR016192">
    <property type="entry name" value="APOBEC/CMP_deaminase_Zn-bd"/>
</dbReference>
<evidence type="ECO:0000256" key="8">
    <source>
        <dbReference type="PIRSR" id="PIRSR006334-2"/>
    </source>
</evidence>
<dbReference type="EC" id="3.5.4.5" evidence="6"/>
<feature type="binding site" evidence="6 9">
    <location>
        <position position="107"/>
    </location>
    <ligand>
        <name>Zn(2+)</name>
        <dbReference type="ChEBI" id="CHEBI:29105"/>
        <note>catalytic</note>
    </ligand>
</feature>
<dbReference type="RefSeq" id="WP_005762367.1">
    <property type="nucleotide sequence ID" value="NZ_GG704810.1"/>
</dbReference>
<dbReference type="GO" id="GO:0055086">
    <property type="term" value="P:nucleobase-containing small molecule metabolic process"/>
    <property type="evidence" value="ECO:0007669"/>
    <property type="project" value="UniProtKB-ARBA"/>
</dbReference>
<dbReference type="GO" id="GO:0004126">
    <property type="term" value="F:cytidine deaminase activity"/>
    <property type="evidence" value="ECO:0007669"/>
    <property type="project" value="UniProtKB-UniRule"/>
</dbReference>
<evidence type="ECO:0000256" key="3">
    <source>
        <dbReference type="ARBA" id="ARBA00022723"/>
    </source>
</evidence>
<dbReference type="PIRSF" id="PIRSF006334">
    <property type="entry name" value="Cdd_plus_pseudo"/>
    <property type="match status" value="1"/>
</dbReference>